<proteinExistence type="predicted"/>
<gene>
    <name evidence="1" type="ORF">MCHLO_07411</name>
</gene>
<accession>A0ABQ0LGB7</accession>
<sequence>MQAARMRKDTEALAEDLGELVEIRSEISEQLHGLQRGRDIIRVMLLAGTHCVCYNSEPMSGSLDNVTAQNLADSKDILATEDEQCQIEGGNGEEKRIPE</sequence>
<evidence type="ECO:0000313" key="1">
    <source>
        <dbReference type="EMBL" id="GAT50138.1"/>
    </source>
</evidence>
<evidence type="ECO:0000313" key="2">
    <source>
        <dbReference type="Proteomes" id="UP000815677"/>
    </source>
</evidence>
<dbReference type="Proteomes" id="UP000815677">
    <property type="component" value="Unassembled WGS sequence"/>
</dbReference>
<dbReference type="EMBL" id="DF846293">
    <property type="protein sequence ID" value="GAT50138.1"/>
    <property type="molecule type" value="Genomic_DNA"/>
</dbReference>
<keyword evidence="2" id="KW-1185">Reference proteome</keyword>
<reference evidence="1" key="1">
    <citation type="submission" date="2014-09" db="EMBL/GenBank/DDBJ databases">
        <title>Genome sequence of the luminous mushroom Mycena chlorophos for searching fungal bioluminescence genes.</title>
        <authorList>
            <person name="Tanaka Y."/>
            <person name="Kasuga D."/>
            <person name="Oba Y."/>
            <person name="Hase S."/>
            <person name="Sato K."/>
            <person name="Oba Y."/>
            <person name="Sakakibara Y."/>
        </authorList>
    </citation>
    <scope>NUCLEOTIDE SEQUENCE</scope>
</reference>
<protein>
    <submittedName>
        <fullName evidence="1">Uncharacterized protein</fullName>
    </submittedName>
</protein>
<organism evidence="1 2">
    <name type="scientific">Mycena chlorophos</name>
    <name type="common">Agaric fungus</name>
    <name type="synonym">Agaricus chlorophos</name>
    <dbReference type="NCBI Taxonomy" id="658473"/>
    <lineage>
        <taxon>Eukaryota</taxon>
        <taxon>Fungi</taxon>
        <taxon>Dikarya</taxon>
        <taxon>Basidiomycota</taxon>
        <taxon>Agaricomycotina</taxon>
        <taxon>Agaricomycetes</taxon>
        <taxon>Agaricomycetidae</taxon>
        <taxon>Agaricales</taxon>
        <taxon>Marasmiineae</taxon>
        <taxon>Mycenaceae</taxon>
        <taxon>Mycena</taxon>
    </lineage>
</organism>
<name>A0ABQ0LGB7_MYCCL</name>